<reference evidence="5 6" key="3">
    <citation type="submission" date="2023-06" db="EMBL/GenBank/DDBJ databases">
        <authorList>
            <person name="Zeman M."/>
            <person name="Kubasova T."/>
            <person name="Jahodarova E."/>
            <person name="Nykrynova M."/>
            <person name="Rychlik I."/>
        </authorList>
    </citation>
    <scope>NUCLEOTIDE SEQUENCE [LARGE SCALE GENOMIC DNA]</scope>
    <source>
        <strain evidence="5 6">153_Feed</strain>
    </source>
</reference>
<keyword evidence="6" id="KW-1185">Reference proteome</keyword>
<evidence type="ECO:0000256" key="1">
    <source>
        <dbReference type="ARBA" id="ARBA00010646"/>
    </source>
</evidence>
<dbReference type="PROSITE" id="PS51904">
    <property type="entry name" value="GLYCOSYL_HYDROL_F25_2"/>
    <property type="match status" value="1"/>
</dbReference>
<gene>
    <name evidence="5" type="ORF">QUW25_02020</name>
</gene>
<dbReference type="Pfam" id="PF18885">
    <property type="entry name" value="DUF5648"/>
    <property type="match status" value="1"/>
</dbReference>
<dbReference type="Gene3D" id="3.20.20.80">
    <property type="entry name" value="Glycosidases"/>
    <property type="match status" value="1"/>
</dbReference>
<proteinExistence type="inferred from homology"/>
<name>A0ABT7V1I3_9ACTN</name>
<comment type="similarity">
    <text evidence="1">Belongs to the glycosyl hydrolase 25 family.</text>
</comment>
<accession>A0ABT7V1I3</accession>
<dbReference type="PANTHER" id="PTHR34135:SF2">
    <property type="entry name" value="LYSOZYME"/>
    <property type="match status" value="1"/>
</dbReference>
<organism evidence="5 6">
    <name type="scientific">Thermophilibacter provencensis</name>
    <dbReference type="NCBI Taxonomy" id="1852386"/>
    <lineage>
        <taxon>Bacteria</taxon>
        <taxon>Bacillati</taxon>
        <taxon>Actinomycetota</taxon>
        <taxon>Coriobacteriia</taxon>
        <taxon>Coriobacteriales</taxon>
        <taxon>Atopobiaceae</taxon>
        <taxon>Thermophilibacter</taxon>
    </lineage>
</organism>
<protein>
    <submittedName>
        <fullName evidence="5">Glycoside hydrolase family 25 protein</fullName>
    </submittedName>
</protein>
<dbReference type="EMBL" id="JAUDEA010000002">
    <property type="protein sequence ID" value="MDM8270468.1"/>
    <property type="molecule type" value="Genomic_DNA"/>
</dbReference>
<dbReference type="InterPro" id="IPR002053">
    <property type="entry name" value="Glyco_hydro_25"/>
</dbReference>
<evidence type="ECO:0000313" key="6">
    <source>
        <dbReference type="Proteomes" id="UP001529256"/>
    </source>
</evidence>
<feature type="chain" id="PRO_5047058978" evidence="3">
    <location>
        <begin position="30"/>
        <end position="491"/>
    </location>
</feature>
<dbReference type="RefSeq" id="WP_289510567.1">
    <property type="nucleotide sequence ID" value="NZ_JAUDEA010000002.1"/>
</dbReference>
<evidence type="ECO:0000256" key="3">
    <source>
        <dbReference type="SAM" id="SignalP"/>
    </source>
</evidence>
<reference evidence="6" key="1">
    <citation type="submission" date="2023-06" db="EMBL/GenBank/DDBJ databases">
        <title>Identification and characterization of horizontal gene transfer across gut microbiota members of farm animals based on homology search.</title>
        <authorList>
            <person name="Zeman M."/>
            <person name="Kubasova T."/>
            <person name="Jahodarova E."/>
            <person name="Nykrynova M."/>
            <person name="Rychlik I."/>
        </authorList>
    </citation>
    <scope>NUCLEOTIDE SEQUENCE [LARGE SCALE GENOMIC DNA]</scope>
    <source>
        <strain evidence="6">153_Feed</strain>
    </source>
</reference>
<feature type="region of interest" description="Disordered" evidence="2">
    <location>
        <begin position="50"/>
        <end position="100"/>
    </location>
</feature>
<comment type="caution">
    <text evidence="5">The sequence shown here is derived from an EMBL/GenBank/DDBJ whole genome shotgun (WGS) entry which is preliminary data.</text>
</comment>
<feature type="compositionally biased region" description="Acidic residues" evidence="2">
    <location>
        <begin position="78"/>
        <end position="93"/>
    </location>
</feature>
<keyword evidence="3" id="KW-0732">Signal</keyword>
<dbReference type="Pfam" id="PF01183">
    <property type="entry name" value="Glyco_hydro_25"/>
    <property type="match status" value="1"/>
</dbReference>
<evidence type="ECO:0000259" key="4">
    <source>
        <dbReference type="Pfam" id="PF18885"/>
    </source>
</evidence>
<feature type="domain" description="DUF5648" evidence="4">
    <location>
        <begin position="355"/>
        <end position="487"/>
    </location>
</feature>
<evidence type="ECO:0000313" key="5">
    <source>
        <dbReference type="EMBL" id="MDM8270468.1"/>
    </source>
</evidence>
<reference evidence="5 6" key="2">
    <citation type="submission" date="2023-06" db="EMBL/GenBank/DDBJ databases">
        <title>Identification and characterization of horizontal gene transfer across gut microbiota members of farm animals based on homology search.</title>
        <authorList>
            <person name="Schwarzerova J."/>
            <person name="Nykrynova M."/>
            <person name="Jureckova K."/>
            <person name="Cejkova D."/>
            <person name="Rychlik I."/>
        </authorList>
    </citation>
    <scope>NUCLEOTIDE SEQUENCE [LARGE SCALE GENOMIC DNA]</scope>
    <source>
        <strain evidence="5 6">153_Feed</strain>
    </source>
</reference>
<dbReference type="SUPFAM" id="SSF51445">
    <property type="entry name" value="(Trans)glycosidases"/>
    <property type="match status" value="1"/>
</dbReference>
<keyword evidence="5" id="KW-0378">Hydrolase</keyword>
<dbReference type="PANTHER" id="PTHR34135">
    <property type="entry name" value="LYSOZYME"/>
    <property type="match status" value="1"/>
</dbReference>
<dbReference type="GO" id="GO:0016787">
    <property type="term" value="F:hydrolase activity"/>
    <property type="evidence" value="ECO:0007669"/>
    <property type="project" value="UniProtKB-KW"/>
</dbReference>
<dbReference type="InterPro" id="IPR043708">
    <property type="entry name" value="DUF5648"/>
</dbReference>
<evidence type="ECO:0000256" key="2">
    <source>
        <dbReference type="SAM" id="MobiDB-lite"/>
    </source>
</evidence>
<dbReference type="CDD" id="cd06414">
    <property type="entry name" value="GH25_LytC-like"/>
    <property type="match status" value="1"/>
</dbReference>
<feature type="signal peptide" evidence="3">
    <location>
        <begin position="1"/>
        <end position="29"/>
    </location>
</feature>
<sequence>MRQNLRALLVSVCALVFSATLAWPCTALAADGLQPDPDAPSASALSELAAGTALTDDQAATQNDEEAQPEDNTTPTENPEEDPEKNPEEEEPTIDCYDPDSWNVWTKTEDGTYVATNVNGATGMEQTDAKGGLGIDVSVWQHDIDWAKVKQTGLVDFVIIRAGWGYNLTSQDDAEFLDNVKGCIENDIPFGIYLYSYAYDTSTALDEAEHVLRLLETAGLTPDQVAYPIYYDLETQDPKTGRPAGQDGEGNYHVLSNDQVEQVAATFCSAIREAGYTPGIYSNLNWWTNYLTGPGFDAWHKWVAQYNLTCSYQGEYDIWQCMCNGRIDGIPANVDINFDYVDLDAPAEVDDSVETMYRMYNQYTGEHFYTASTVERDTLIGLGWTYEGTGWIAPTEGIPVYRLFNPYSDDHHYTTSKEEYESLAKIGWQQEGEGWYSADPSAENAVALQRLFNPYAETATHHYTASPEEVEKLVEIGWVHEEVAWYGVDPN</sequence>
<dbReference type="Proteomes" id="UP001529256">
    <property type="component" value="Unassembled WGS sequence"/>
</dbReference>
<dbReference type="InterPro" id="IPR017853">
    <property type="entry name" value="GH"/>
</dbReference>